<organism evidence="4 5">
    <name type="scientific">Prolixibacter denitrificans</name>
    <dbReference type="NCBI Taxonomy" id="1541063"/>
    <lineage>
        <taxon>Bacteria</taxon>
        <taxon>Pseudomonadati</taxon>
        <taxon>Bacteroidota</taxon>
        <taxon>Bacteroidia</taxon>
        <taxon>Marinilabiliales</taxon>
        <taxon>Prolixibacteraceae</taxon>
        <taxon>Prolixibacter</taxon>
    </lineage>
</organism>
<dbReference type="CDD" id="cd02976">
    <property type="entry name" value="NrdH"/>
    <property type="match status" value="1"/>
</dbReference>
<dbReference type="GO" id="GO:0045454">
    <property type="term" value="P:cell redox homeostasis"/>
    <property type="evidence" value="ECO:0007669"/>
    <property type="project" value="TreeGrafter"/>
</dbReference>
<protein>
    <submittedName>
        <fullName evidence="4">Glutaredoxin-like YruB-family protein</fullName>
    </submittedName>
</protein>
<dbReference type="Proteomes" id="UP000396862">
    <property type="component" value="Unassembled WGS sequence"/>
</dbReference>
<dbReference type="PROSITE" id="PS51354">
    <property type="entry name" value="GLUTAREDOXIN_2"/>
    <property type="match status" value="1"/>
</dbReference>
<evidence type="ECO:0000256" key="1">
    <source>
        <dbReference type="ARBA" id="ARBA00023284"/>
    </source>
</evidence>
<keyword evidence="1" id="KW-0676">Redox-active center</keyword>
<keyword evidence="6" id="KW-1185">Reference proteome</keyword>
<dbReference type="EMBL" id="BLAU01000001">
    <property type="protein sequence ID" value="GET23588.1"/>
    <property type="molecule type" value="Genomic_DNA"/>
</dbReference>
<evidence type="ECO:0000313" key="4">
    <source>
        <dbReference type="EMBL" id="PSK80258.1"/>
    </source>
</evidence>
<dbReference type="GO" id="GO:0009055">
    <property type="term" value="F:electron transfer activity"/>
    <property type="evidence" value="ECO:0007669"/>
    <property type="project" value="TreeGrafter"/>
</dbReference>
<proteinExistence type="predicted"/>
<dbReference type="EMBL" id="PYGC01000019">
    <property type="protein sequence ID" value="PSK80258.1"/>
    <property type="molecule type" value="Genomic_DNA"/>
</dbReference>
<dbReference type="NCBIfam" id="TIGR02196">
    <property type="entry name" value="GlrX_YruB"/>
    <property type="match status" value="1"/>
</dbReference>
<accession>A0A2P8C5M4</accession>
<comment type="caution">
    <text evidence="4">The sequence shown here is derived from an EMBL/GenBank/DDBJ whole genome shotgun (WGS) entry which is preliminary data.</text>
</comment>
<reference evidence="3 6" key="2">
    <citation type="submission" date="2019-10" db="EMBL/GenBank/DDBJ databases">
        <title>Prolixibacter strains distinguished by the presence of nitrate reductase genes were adept at nitrate-dependent anaerobic corrosion of metallic iron and carbon steel.</title>
        <authorList>
            <person name="Iino T."/>
            <person name="Shono N."/>
            <person name="Ito K."/>
            <person name="Nakamura R."/>
            <person name="Sueoka K."/>
            <person name="Harayama S."/>
            <person name="Ohkuma M."/>
        </authorList>
    </citation>
    <scope>NUCLEOTIDE SEQUENCE [LARGE SCALE GENOMIC DNA]</scope>
    <source>
        <strain evidence="3 6">MIC1-1</strain>
    </source>
</reference>
<dbReference type="InterPro" id="IPR002109">
    <property type="entry name" value="Glutaredoxin"/>
</dbReference>
<dbReference type="PANTHER" id="PTHR34386:SF1">
    <property type="entry name" value="GLUTAREDOXIN-LIKE PROTEIN NRDH"/>
    <property type="match status" value="1"/>
</dbReference>
<sequence length="194" mass="21374">MKQIHSFDELKKAVGTEGKSFLLLYKSSGSEQNNCALKAVESAAANVEKANVLTADVSTVRDIHPQYGITSVPSLLEFENGEMKKVVKGCSEESFYQNLFEGGTFHSAAAGDDEKPQKNVVVYSTPTCTYCNAIKSYFKENNIRFRDIDVSRDQKAAEEMVKRSGQQGVPQTLINGQVVVGFDRPRINALLGIR</sequence>
<dbReference type="InterPro" id="IPR011911">
    <property type="entry name" value="GlrX_YruB"/>
</dbReference>
<dbReference type="AlphaFoldDB" id="A0A2P8C5M4"/>
<reference evidence="4 5" key="1">
    <citation type="submission" date="2018-03" db="EMBL/GenBank/DDBJ databases">
        <title>Genomic Encyclopedia of Archaeal and Bacterial Type Strains, Phase II (KMG-II): from individual species to whole genera.</title>
        <authorList>
            <person name="Goeker M."/>
        </authorList>
    </citation>
    <scope>NUCLEOTIDE SEQUENCE [LARGE SCALE GENOMIC DNA]</scope>
    <source>
        <strain evidence="4 5">DSM 27267</strain>
    </source>
</reference>
<dbReference type="InterPro" id="IPR036249">
    <property type="entry name" value="Thioredoxin-like_sf"/>
</dbReference>
<evidence type="ECO:0000313" key="6">
    <source>
        <dbReference type="Proteomes" id="UP000396862"/>
    </source>
</evidence>
<dbReference type="Proteomes" id="UP000240621">
    <property type="component" value="Unassembled WGS sequence"/>
</dbReference>
<dbReference type="Gene3D" id="3.40.30.10">
    <property type="entry name" value="Glutaredoxin"/>
    <property type="match status" value="2"/>
</dbReference>
<gene>
    <name evidence="4" type="ORF">CLV93_1198</name>
    <name evidence="3" type="ORF">JCM18694_38340</name>
</gene>
<dbReference type="PROSITE" id="PS00194">
    <property type="entry name" value="THIOREDOXIN_1"/>
    <property type="match status" value="1"/>
</dbReference>
<evidence type="ECO:0000313" key="5">
    <source>
        <dbReference type="Proteomes" id="UP000240621"/>
    </source>
</evidence>
<dbReference type="Pfam" id="PF00462">
    <property type="entry name" value="Glutaredoxin"/>
    <property type="match status" value="1"/>
</dbReference>
<dbReference type="SUPFAM" id="SSF52833">
    <property type="entry name" value="Thioredoxin-like"/>
    <property type="match status" value="2"/>
</dbReference>
<dbReference type="RefSeq" id="WP_211297924.1">
    <property type="nucleotide sequence ID" value="NZ_BLAU01000001.1"/>
</dbReference>
<evidence type="ECO:0000259" key="2">
    <source>
        <dbReference type="Pfam" id="PF00462"/>
    </source>
</evidence>
<feature type="domain" description="Glutaredoxin" evidence="2">
    <location>
        <begin position="120"/>
        <end position="179"/>
    </location>
</feature>
<name>A0A2P8C5M4_9BACT</name>
<dbReference type="PANTHER" id="PTHR34386">
    <property type="entry name" value="GLUTAREDOXIN"/>
    <property type="match status" value="1"/>
</dbReference>
<dbReference type="InterPro" id="IPR017937">
    <property type="entry name" value="Thioredoxin_CS"/>
</dbReference>
<dbReference type="InterPro" id="IPR051548">
    <property type="entry name" value="Grx-like_ET"/>
</dbReference>
<evidence type="ECO:0000313" key="3">
    <source>
        <dbReference type="EMBL" id="GET23588.1"/>
    </source>
</evidence>